<dbReference type="EMBL" id="BLSA01000105">
    <property type="protein sequence ID" value="GFP32586.1"/>
    <property type="molecule type" value="Genomic_DNA"/>
</dbReference>
<evidence type="ECO:0000313" key="2">
    <source>
        <dbReference type="Proteomes" id="UP000568877"/>
    </source>
</evidence>
<dbReference type="AlphaFoldDB" id="A0A6V8PNE3"/>
<gene>
    <name evidence="1" type="ORF">HKBW3S42_00890</name>
</gene>
<dbReference type="Proteomes" id="UP000568877">
    <property type="component" value="Unassembled WGS sequence"/>
</dbReference>
<proteinExistence type="predicted"/>
<organism evidence="1 2">
    <name type="scientific">Candidatus Hakubella thermalkaliphila</name>
    <dbReference type="NCBI Taxonomy" id="2754717"/>
    <lineage>
        <taxon>Bacteria</taxon>
        <taxon>Bacillati</taxon>
        <taxon>Actinomycetota</taxon>
        <taxon>Actinomycetota incertae sedis</taxon>
        <taxon>Candidatus Hakubellales</taxon>
        <taxon>Candidatus Hakubellaceae</taxon>
        <taxon>Candidatus Hakubella</taxon>
    </lineage>
</organism>
<accession>A0A6V8PNE3</accession>
<reference evidence="1 2" key="1">
    <citation type="journal article" date="2020" name="Front. Microbiol.">
        <title>Single-cell genomics of novel Actinobacteria with the Wood-Ljungdahl pathway discovered in a serpentinizing system.</title>
        <authorList>
            <person name="Merino N."/>
            <person name="Kawai M."/>
            <person name="Boyd E.S."/>
            <person name="Colman D.R."/>
            <person name="McGlynn S.E."/>
            <person name="Nealson K.H."/>
            <person name="Kurokawa K."/>
            <person name="Hongoh Y."/>
        </authorList>
    </citation>
    <scope>NUCLEOTIDE SEQUENCE [LARGE SCALE GENOMIC DNA]</scope>
    <source>
        <strain evidence="1 2">S42</strain>
    </source>
</reference>
<evidence type="ECO:0000313" key="1">
    <source>
        <dbReference type="EMBL" id="GFP32586.1"/>
    </source>
</evidence>
<sequence>MASLSISLGIYERPGGMKHRVICLDITLHRYESGALQDEAHNNELLLMKDPDNFRLLFERGQDKLAPHLIRQIEKRLVGLSSEKHQNWFKKYLESFFKLCSYRYL</sequence>
<protein>
    <submittedName>
        <fullName evidence="1">Uncharacterized protein</fullName>
    </submittedName>
</protein>
<name>A0A6V8PNE3_9ACTN</name>
<comment type="caution">
    <text evidence="1">The sequence shown here is derived from an EMBL/GenBank/DDBJ whole genome shotgun (WGS) entry which is preliminary data.</text>
</comment>